<dbReference type="CDD" id="cd01029">
    <property type="entry name" value="TOPRIM_primases"/>
    <property type="match status" value="1"/>
</dbReference>
<proteinExistence type="predicted"/>
<dbReference type="EMBL" id="RBXL01000001">
    <property type="protein sequence ID" value="RKT47492.1"/>
    <property type="molecule type" value="Genomic_DNA"/>
</dbReference>
<dbReference type="InterPro" id="IPR006171">
    <property type="entry name" value="TOPRIM_dom"/>
</dbReference>
<feature type="domain" description="Toprim" evidence="1">
    <location>
        <begin position="196"/>
        <end position="293"/>
    </location>
</feature>
<evidence type="ECO:0000259" key="1">
    <source>
        <dbReference type="Pfam" id="PF13362"/>
    </source>
</evidence>
<evidence type="ECO:0000313" key="3">
    <source>
        <dbReference type="Proteomes" id="UP000274556"/>
    </source>
</evidence>
<dbReference type="Proteomes" id="UP000274556">
    <property type="component" value="Unassembled WGS sequence"/>
</dbReference>
<protein>
    <submittedName>
        <fullName evidence="2">Putative DNA primase/helicase</fullName>
    </submittedName>
</protein>
<name>A0A495VDQ2_9GAMM</name>
<dbReference type="InterPro" id="IPR034154">
    <property type="entry name" value="TOPRIM_DnaG/twinkle"/>
</dbReference>
<keyword evidence="2" id="KW-0378">Hydrolase</keyword>
<dbReference type="Pfam" id="PF13362">
    <property type="entry name" value="Toprim_3"/>
    <property type="match status" value="1"/>
</dbReference>
<keyword evidence="2" id="KW-0547">Nucleotide-binding</keyword>
<comment type="caution">
    <text evidence="2">The sequence shown here is derived from an EMBL/GenBank/DDBJ whole genome shotgun (WGS) entry which is preliminary data.</text>
</comment>
<keyword evidence="2" id="KW-0347">Helicase</keyword>
<dbReference type="RefSeq" id="WP_170164900.1">
    <property type="nucleotide sequence ID" value="NZ_RBXL01000001.1"/>
</dbReference>
<accession>A0A495VDQ2</accession>
<keyword evidence="3" id="KW-1185">Reference proteome</keyword>
<dbReference type="AlphaFoldDB" id="A0A495VDQ2"/>
<dbReference type="GO" id="GO:0004386">
    <property type="term" value="F:helicase activity"/>
    <property type="evidence" value="ECO:0007669"/>
    <property type="project" value="UniProtKB-KW"/>
</dbReference>
<organism evidence="2 3">
    <name type="scientific">Thiocapsa rosea</name>
    <dbReference type="NCBI Taxonomy" id="69360"/>
    <lineage>
        <taxon>Bacteria</taxon>
        <taxon>Pseudomonadati</taxon>
        <taxon>Pseudomonadota</taxon>
        <taxon>Gammaproteobacteria</taxon>
        <taxon>Chromatiales</taxon>
        <taxon>Chromatiaceae</taxon>
        <taxon>Thiocapsa</taxon>
    </lineage>
</organism>
<gene>
    <name evidence="2" type="ORF">BDD21_5082</name>
</gene>
<keyword evidence="2" id="KW-0067">ATP-binding</keyword>
<evidence type="ECO:0000313" key="2">
    <source>
        <dbReference type="EMBL" id="RKT47492.1"/>
    </source>
</evidence>
<sequence>MNATTQPTWRAIDEFAAAIAVAGLGTPDIIADGRIHRFRTDDDKAGSRSGWYLLHLDRHPAGVFGSWKLSFTQTWSAKTEAGTAPLIDFRAMIKTARRQRDAEQQATWTRAAYTAASVWPTCPPAPADHPYLLKKEIGPHVARLASDNRIALPIGDGSALTSLQFIAADGSKRFLTGGRIAGCWCPIEGDGPESPILIGEGFATVATMAEVTGSPGVVAFNAGNLLPVSKTIRRLNPHADIIILGDDDRWTEGNPGRAKARSAALEIGAKVLFPDFADMDLDSKPTDWNDWYRLARAAGRVKV</sequence>
<reference evidence="2 3" key="1">
    <citation type="submission" date="2018-10" db="EMBL/GenBank/DDBJ databases">
        <title>Genomic Encyclopedia of Archaeal and Bacterial Type Strains, Phase II (KMG-II): from individual species to whole genera.</title>
        <authorList>
            <person name="Goeker M."/>
        </authorList>
    </citation>
    <scope>NUCLEOTIDE SEQUENCE [LARGE SCALE GENOMIC DNA]</scope>
    <source>
        <strain evidence="2 3">DSM 235</strain>
    </source>
</reference>